<keyword evidence="1 5" id="KW-0175">Coiled coil</keyword>
<feature type="compositionally biased region" description="Polar residues" evidence="6">
    <location>
        <begin position="801"/>
        <end position="824"/>
    </location>
</feature>
<dbReference type="SUPFAM" id="SSF57997">
    <property type="entry name" value="Tropomyosin"/>
    <property type="match status" value="1"/>
</dbReference>
<evidence type="ECO:0000256" key="4">
    <source>
        <dbReference type="ARBA" id="ARBA00024208"/>
    </source>
</evidence>
<keyword evidence="8" id="KW-1185">Reference proteome</keyword>
<comment type="similarity">
    <text evidence="4">Belongs to the CRWN family.</text>
</comment>
<feature type="compositionally biased region" description="Low complexity" evidence="6">
    <location>
        <begin position="1088"/>
        <end position="1097"/>
    </location>
</feature>
<gene>
    <name evidence="7" type="ORF">Nepgr_032439</name>
</gene>
<protein>
    <recommendedName>
        <fullName evidence="9">Nuclear matrix constituent protein 1-like protein</fullName>
    </recommendedName>
</protein>
<feature type="compositionally biased region" description="Polar residues" evidence="6">
    <location>
        <begin position="16"/>
        <end position="33"/>
    </location>
</feature>
<name>A0AAD3TK12_NEPGR</name>
<organism evidence="7 8">
    <name type="scientific">Nepenthes gracilis</name>
    <name type="common">Slender pitcher plant</name>
    <dbReference type="NCBI Taxonomy" id="150966"/>
    <lineage>
        <taxon>Eukaryota</taxon>
        <taxon>Viridiplantae</taxon>
        <taxon>Streptophyta</taxon>
        <taxon>Embryophyta</taxon>
        <taxon>Tracheophyta</taxon>
        <taxon>Spermatophyta</taxon>
        <taxon>Magnoliopsida</taxon>
        <taxon>eudicotyledons</taxon>
        <taxon>Gunneridae</taxon>
        <taxon>Pentapetalae</taxon>
        <taxon>Caryophyllales</taxon>
        <taxon>Nepenthaceae</taxon>
        <taxon>Nepenthes</taxon>
    </lineage>
</organism>
<dbReference type="GO" id="GO:0005652">
    <property type="term" value="C:nuclear lamina"/>
    <property type="evidence" value="ECO:0007669"/>
    <property type="project" value="UniProtKB-SubCell"/>
</dbReference>
<feature type="compositionally biased region" description="Basic and acidic residues" evidence="6">
    <location>
        <begin position="1140"/>
        <end position="1162"/>
    </location>
</feature>
<feature type="compositionally biased region" description="Polar residues" evidence="6">
    <location>
        <begin position="1062"/>
        <end position="1087"/>
    </location>
</feature>
<evidence type="ECO:0000256" key="6">
    <source>
        <dbReference type="SAM" id="MobiDB-lite"/>
    </source>
</evidence>
<comment type="caution">
    <text evidence="7">The sequence shown here is derived from an EMBL/GenBank/DDBJ whole genome shotgun (WGS) entry which is preliminary data.</text>
</comment>
<dbReference type="PANTHER" id="PTHR31908">
    <property type="entry name" value="PROTEIN CROWDED NUCLEI 4"/>
    <property type="match status" value="1"/>
</dbReference>
<feature type="compositionally biased region" description="Polar residues" evidence="6">
    <location>
        <begin position="1117"/>
        <end position="1132"/>
    </location>
</feature>
<evidence type="ECO:0008006" key="9">
    <source>
        <dbReference type="Google" id="ProtNLM"/>
    </source>
</evidence>
<comment type="subcellular location">
    <subcellularLocation>
        <location evidence="3">Nucleus lamina</location>
    </subcellularLocation>
</comment>
<reference evidence="7" key="1">
    <citation type="submission" date="2023-05" db="EMBL/GenBank/DDBJ databases">
        <title>Nepenthes gracilis genome sequencing.</title>
        <authorList>
            <person name="Fukushima K."/>
        </authorList>
    </citation>
    <scope>NUCLEOTIDE SEQUENCE</scope>
    <source>
        <strain evidence="7">SING2019-196</strain>
    </source>
</reference>
<dbReference type="GO" id="GO:0006997">
    <property type="term" value="P:nucleus organization"/>
    <property type="evidence" value="ECO:0007669"/>
    <property type="project" value="InterPro"/>
</dbReference>
<dbReference type="InterPro" id="IPR040418">
    <property type="entry name" value="CRWN"/>
</dbReference>
<accession>A0AAD3TK12</accession>
<dbReference type="Proteomes" id="UP001279734">
    <property type="component" value="Unassembled WGS sequence"/>
</dbReference>
<sequence>MFMPKRRAWSGLSPAQARSENQKVTGLSSNSNPEIADGSVGKGKSVAFSEATTTGSGSLHSNGMEMEANRGDPKELAAEASKLENELFEYQYNMGLLLIEKKEWTSKYEDLQRALAEVKDTLKREQGAHLIAMSNIEERKENLRKALDVEKQCVLDLEKALREMRAEYAEIKFTANSKLAEANALAATIEEKSLQVEAKLHAADAKLAEASRKSSGIERKLQELESRENSLQKERLSFISEREANDATLSKRREDLLEWERKMQGGEERLAEAQRILKQREERANEIDRSCKQKEKYLEEAQKKINVANIDLRNKEDDIKSRLASLSDKEKEADDLKKRIEMKEKELLALEEKLNEREKTEIQKLLDEYQTELEAKKQQFELEMEQKIKDFDDELRSKAAEVAKKEVEINHMEEKLAKREEALEKKLGKLMEKEKDFETKSTSLKEREKSIRSEEKKLEVEKKEMLIDKESLANLKSELEQRRADIQEQLLKIQQEREQLKVTEEERSEHLRLQSELKQEIGKCRVQKELFMKEADELKQERESFEREWEALDVKKVEIEKELKKMTVEKEKLEKWRHSELERMRNENLTAQNNIKSELEALKLAKESFAEEMEREKSLSSERVRIERSQMLNDFEMRRTELEIEMQKKLDKMDKNLCERERLFEEERDRELNNANYLREVAGREMEDMKQERQRIEKQQQEVAATKKDLEGHRLEVQKDIEELIVLSSKLKDQREQFFKERERFITFIEKNQNCEKCGEISCAFVLSDLQILKDTERTEILPLPKLAEDYMRNGFKHALTPSQQQNNETTPAAINTKSSQSGGPMSWLQKCTSKIKIFKISPKQIKQSAMQNLAGESSSQVDGSANVEPVLDRFDVADDVQELPFKVVNDSLDAQRPESDDSIRKVQGDQDLLAEEECNVNGKKQEEVEASELSAFNSQQKAGKKGRQKIKTARHVEAVVRDALTIPGDAVEENETEQLNGHVEDSDESSFAFKGDKRNGRKRKTTTSEQDGDDSEGRSDSVKTGRNKKRRQKVNPAVQAPAEKRYNLRRQRNVPTVAPAATSSDFFTGKQRSQGGRVTSAENSVSRAGARTARAGSENGGTVNLVQDEAAAETNGGYSTPTRKQIESTVLSEEASEAPDGHHEHSFQTLDRDGDEDVGKEVEDDADDEDYEPEHRGEMSIGKRVWNFLTT</sequence>
<feature type="region of interest" description="Disordered" evidence="6">
    <location>
        <begin position="1"/>
        <end position="43"/>
    </location>
</feature>
<evidence type="ECO:0000256" key="2">
    <source>
        <dbReference type="ARBA" id="ARBA00023242"/>
    </source>
</evidence>
<feature type="region of interest" description="Disordered" evidence="6">
    <location>
        <begin position="932"/>
        <end position="953"/>
    </location>
</feature>
<evidence type="ECO:0000313" key="7">
    <source>
        <dbReference type="EMBL" id="GMH30596.1"/>
    </source>
</evidence>
<evidence type="ECO:0000256" key="1">
    <source>
        <dbReference type="ARBA" id="ARBA00023054"/>
    </source>
</evidence>
<dbReference type="PANTHER" id="PTHR31908:SF11">
    <property type="entry name" value="PROTEIN CROWDED NUCLEI 1"/>
    <property type="match status" value="1"/>
</dbReference>
<feature type="compositionally biased region" description="Acidic residues" evidence="6">
    <location>
        <begin position="1163"/>
        <end position="1173"/>
    </location>
</feature>
<feature type="coiled-coil region" evidence="5">
    <location>
        <begin position="679"/>
        <end position="716"/>
    </location>
</feature>
<feature type="coiled-coil region" evidence="5">
    <location>
        <begin position="101"/>
        <end position="153"/>
    </location>
</feature>
<dbReference type="AlphaFoldDB" id="A0AAD3TK12"/>
<feature type="coiled-coil region" evidence="5">
    <location>
        <begin position="207"/>
        <end position="652"/>
    </location>
</feature>
<proteinExistence type="inferred from homology"/>
<feature type="region of interest" description="Disordered" evidence="6">
    <location>
        <begin position="800"/>
        <end position="826"/>
    </location>
</feature>
<evidence type="ECO:0000313" key="8">
    <source>
        <dbReference type="Proteomes" id="UP001279734"/>
    </source>
</evidence>
<evidence type="ECO:0000256" key="3">
    <source>
        <dbReference type="ARBA" id="ARBA00024186"/>
    </source>
</evidence>
<keyword evidence="2" id="KW-0539">Nucleus</keyword>
<feature type="region of interest" description="Disordered" evidence="6">
    <location>
        <begin position="968"/>
        <end position="1180"/>
    </location>
</feature>
<feature type="compositionally biased region" description="Basic residues" evidence="6">
    <location>
        <begin position="943"/>
        <end position="953"/>
    </location>
</feature>
<evidence type="ECO:0000256" key="5">
    <source>
        <dbReference type="SAM" id="Coils"/>
    </source>
</evidence>
<dbReference type="EMBL" id="BSYO01000038">
    <property type="protein sequence ID" value="GMH30596.1"/>
    <property type="molecule type" value="Genomic_DNA"/>
</dbReference>